<sequence length="66" mass="8169">MKVWNRKYDNDHKELEEKIMVKDQYNRMMMIRVAKKYNLDDQINTRIELEYHSSKNYEVSISDLLN</sequence>
<protein>
    <submittedName>
        <fullName evidence="1">Uncharacterized protein</fullName>
    </submittedName>
</protein>
<evidence type="ECO:0000313" key="1">
    <source>
        <dbReference type="EMBL" id="PJJ27824.1"/>
    </source>
</evidence>
<reference evidence="1 2" key="1">
    <citation type="submission" date="2017-11" db="EMBL/GenBank/DDBJ databases">
        <title>Understudied soil microbes with underappreciated capabilities: Untangling the Clostridium saccharolyticum group.</title>
        <authorList>
            <person name="Leschine S."/>
        </authorList>
    </citation>
    <scope>NUCLEOTIDE SEQUENCE [LARGE SCALE GENOMIC DNA]</scope>
    <source>
        <strain evidence="1 2">18A</strain>
    </source>
</reference>
<dbReference type="AlphaFoldDB" id="A0A2M8Z300"/>
<proteinExistence type="predicted"/>
<gene>
    <name evidence="1" type="ORF">H171_1304</name>
</gene>
<dbReference type="EMBL" id="PGET01000001">
    <property type="protein sequence ID" value="PJJ27824.1"/>
    <property type="molecule type" value="Genomic_DNA"/>
</dbReference>
<dbReference type="RefSeq" id="WP_100304413.1">
    <property type="nucleotide sequence ID" value="NZ_PGET01000001.1"/>
</dbReference>
<organism evidence="1 2">
    <name type="scientific">[Clostridium] celerecrescens 18A</name>
    <dbReference type="NCBI Taxonomy" id="1286362"/>
    <lineage>
        <taxon>Bacteria</taxon>
        <taxon>Bacillati</taxon>
        <taxon>Bacillota</taxon>
        <taxon>Clostridia</taxon>
        <taxon>Lachnospirales</taxon>
        <taxon>Lachnospiraceae</taxon>
        <taxon>Lacrimispora</taxon>
    </lineage>
</organism>
<evidence type="ECO:0000313" key="2">
    <source>
        <dbReference type="Proteomes" id="UP000231092"/>
    </source>
</evidence>
<comment type="caution">
    <text evidence="1">The sequence shown here is derived from an EMBL/GenBank/DDBJ whole genome shotgun (WGS) entry which is preliminary data.</text>
</comment>
<accession>A0A2M8Z300</accession>
<name>A0A2M8Z300_9FIRM</name>
<dbReference type="Proteomes" id="UP000231092">
    <property type="component" value="Unassembled WGS sequence"/>
</dbReference>